<dbReference type="AlphaFoldDB" id="A0A4R6G5P8"/>
<dbReference type="PANTHER" id="PTHR37164:SF1">
    <property type="entry name" value="BACTERIOHEMERYTHRIN"/>
    <property type="match status" value="1"/>
</dbReference>
<evidence type="ECO:0000313" key="4">
    <source>
        <dbReference type="EMBL" id="TDN89753.1"/>
    </source>
</evidence>
<keyword evidence="3" id="KW-0408">Iron</keyword>
<sequence>MEQIFSQPDISLGIVEMDKAHKVLMREIMSLMQAPNFELARRLPYLVELLETDFRIEEQLMESMDYPELRAHREQHASLLGVMHHTVTKAMNEDYLLPREVLNTLPQWFLWHLVKMDASFVKALKAAGAMPVNHFVFKPKQWSEKHSHHIGHVRS</sequence>
<dbReference type="PANTHER" id="PTHR37164">
    <property type="entry name" value="BACTERIOHEMERYTHRIN"/>
    <property type="match status" value="1"/>
</dbReference>
<name>A0A4R6G5P8_9BURK</name>
<dbReference type="SUPFAM" id="SSF47188">
    <property type="entry name" value="Hemerythrin-like"/>
    <property type="match status" value="1"/>
</dbReference>
<reference evidence="4 5" key="1">
    <citation type="submission" date="2019-03" db="EMBL/GenBank/DDBJ databases">
        <title>Genomic Encyclopedia of Type Strains, Phase IV (KMG-IV): sequencing the most valuable type-strain genomes for metagenomic binning, comparative biology and taxonomic classification.</title>
        <authorList>
            <person name="Goeker M."/>
        </authorList>
    </citation>
    <scope>NUCLEOTIDE SEQUENCE [LARGE SCALE GENOMIC DNA]</scope>
    <source>
        <strain evidence="4 5">DSM 18555</strain>
    </source>
</reference>
<comment type="similarity">
    <text evidence="1">Belongs to the hemerythrin family.</text>
</comment>
<dbReference type="CDD" id="cd12107">
    <property type="entry name" value="Hemerythrin"/>
    <property type="match status" value="1"/>
</dbReference>
<dbReference type="EMBL" id="SNWF01000005">
    <property type="protein sequence ID" value="TDN89753.1"/>
    <property type="molecule type" value="Genomic_DNA"/>
</dbReference>
<dbReference type="Proteomes" id="UP000294737">
    <property type="component" value="Unassembled WGS sequence"/>
</dbReference>
<dbReference type="OrthoDB" id="5296936at2"/>
<organism evidence="4 5">
    <name type="scientific">Herminiimonas fonticola</name>
    <dbReference type="NCBI Taxonomy" id="303380"/>
    <lineage>
        <taxon>Bacteria</taxon>
        <taxon>Pseudomonadati</taxon>
        <taxon>Pseudomonadota</taxon>
        <taxon>Betaproteobacteria</taxon>
        <taxon>Burkholderiales</taxon>
        <taxon>Oxalobacteraceae</taxon>
        <taxon>Herminiimonas</taxon>
    </lineage>
</organism>
<protein>
    <submittedName>
        <fullName evidence="4">Hemerythrin-like metal-binding protein</fullName>
    </submittedName>
</protein>
<dbReference type="GO" id="GO:0046872">
    <property type="term" value="F:metal ion binding"/>
    <property type="evidence" value="ECO:0007669"/>
    <property type="project" value="UniProtKB-KW"/>
</dbReference>
<dbReference type="NCBIfam" id="TIGR02481">
    <property type="entry name" value="hemeryth_dom"/>
    <property type="match status" value="1"/>
</dbReference>
<evidence type="ECO:0000256" key="1">
    <source>
        <dbReference type="ARBA" id="ARBA00010587"/>
    </source>
</evidence>
<evidence type="ECO:0000256" key="2">
    <source>
        <dbReference type="ARBA" id="ARBA00022723"/>
    </source>
</evidence>
<proteinExistence type="inferred from homology"/>
<dbReference type="InterPro" id="IPR035938">
    <property type="entry name" value="Hemerythrin-like_sf"/>
</dbReference>
<accession>A0A4R6G5P8</accession>
<evidence type="ECO:0000313" key="5">
    <source>
        <dbReference type="Proteomes" id="UP000294737"/>
    </source>
</evidence>
<evidence type="ECO:0000256" key="3">
    <source>
        <dbReference type="ARBA" id="ARBA00023004"/>
    </source>
</evidence>
<comment type="caution">
    <text evidence="4">The sequence shown here is derived from an EMBL/GenBank/DDBJ whole genome shotgun (WGS) entry which is preliminary data.</text>
</comment>
<dbReference type="Gene3D" id="1.20.120.50">
    <property type="entry name" value="Hemerythrin-like"/>
    <property type="match status" value="1"/>
</dbReference>
<dbReference type="InterPro" id="IPR050669">
    <property type="entry name" value="Hemerythrin"/>
</dbReference>
<keyword evidence="2" id="KW-0479">Metal-binding</keyword>
<dbReference type="InterPro" id="IPR012827">
    <property type="entry name" value="Hemerythrin_metal-bd"/>
</dbReference>
<keyword evidence="5" id="KW-1185">Reference proteome</keyword>
<gene>
    <name evidence="4" type="ORF">EV677_1815</name>
</gene>
<dbReference type="RefSeq" id="WP_112991859.1">
    <property type="nucleotide sequence ID" value="NZ_PTLZ01000002.1"/>
</dbReference>